<proteinExistence type="inferred from homology"/>
<sequence>MPVERSAGIIIFRNTPQGRKYLVIRVAQKHIPKPDFWDFSKGILDKGEKGLEAARRELKEETGIKKIELMPNFKATVRYFTRRNGKPVPKFVAMFLGETKTNRVKLSWEHDKYEWLAYKGARKRITLPSMKKATEKAEKFLKNYLLATS</sequence>
<comment type="caution">
    <text evidence="7">The sequence shown here is derived from an EMBL/GenBank/DDBJ whole genome shotgun (WGS) entry which is preliminary data.</text>
</comment>
<comment type="similarity">
    <text evidence="1">Belongs to the Nudix hydrolase family.</text>
</comment>
<dbReference type="AlphaFoldDB" id="A0A1G2LR67"/>
<dbReference type="GO" id="GO:0004081">
    <property type="term" value="F:bis(5'-nucleosyl)-tetraphosphatase (asymmetrical) activity"/>
    <property type="evidence" value="ECO:0007669"/>
    <property type="project" value="TreeGrafter"/>
</dbReference>
<dbReference type="GO" id="GO:0006754">
    <property type="term" value="P:ATP biosynthetic process"/>
    <property type="evidence" value="ECO:0007669"/>
    <property type="project" value="TreeGrafter"/>
</dbReference>
<dbReference type="GO" id="GO:0006167">
    <property type="term" value="P:AMP biosynthetic process"/>
    <property type="evidence" value="ECO:0007669"/>
    <property type="project" value="TreeGrafter"/>
</dbReference>
<dbReference type="InterPro" id="IPR051325">
    <property type="entry name" value="Nudix_hydrolase_domain"/>
</dbReference>
<organism evidence="7 8">
    <name type="scientific">Candidatus Sungbacteria bacterium RIFCSPLOWO2_12_FULL_41_11</name>
    <dbReference type="NCBI Taxonomy" id="1802286"/>
    <lineage>
        <taxon>Bacteria</taxon>
        <taxon>Candidatus Sungiibacteriota</taxon>
    </lineage>
</organism>
<evidence type="ECO:0000256" key="4">
    <source>
        <dbReference type="ARBA" id="ARBA00022801"/>
    </source>
</evidence>
<evidence type="ECO:0000259" key="6">
    <source>
        <dbReference type="PROSITE" id="PS51462"/>
    </source>
</evidence>
<dbReference type="CDD" id="cd03428">
    <property type="entry name" value="NUDIX_Ap4A_Nudt2"/>
    <property type="match status" value="1"/>
</dbReference>
<name>A0A1G2LR67_9BACT</name>
<dbReference type="PROSITE" id="PS00893">
    <property type="entry name" value="NUDIX_BOX"/>
    <property type="match status" value="1"/>
</dbReference>
<dbReference type="InterPro" id="IPR020084">
    <property type="entry name" value="NUDIX_hydrolase_CS"/>
</dbReference>
<evidence type="ECO:0000256" key="5">
    <source>
        <dbReference type="ARBA" id="ARBA00032644"/>
    </source>
</evidence>
<dbReference type="SUPFAM" id="SSF55811">
    <property type="entry name" value="Nudix"/>
    <property type="match status" value="1"/>
</dbReference>
<protein>
    <recommendedName>
        <fullName evidence="2">Bis(5'-nucleosyl)-tetraphosphatase [asymmetrical]</fullName>
    </recommendedName>
    <alternativeName>
        <fullName evidence="5">Diadenosine 5',5'''-P1,P4-tetraphosphate asymmetrical hydrolase</fullName>
    </alternativeName>
</protein>
<evidence type="ECO:0000256" key="1">
    <source>
        <dbReference type="ARBA" id="ARBA00005582"/>
    </source>
</evidence>
<gene>
    <name evidence="7" type="ORF">A3G49_02720</name>
</gene>
<evidence type="ECO:0000313" key="8">
    <source>
        <dbReference type="Proteomes" id="UP000177171"/>
    </source>
</evidence>
<dbReference type="EMBL" id="MHQY01000013">
    <property type="protein sequence ID" value="OHA14130.1"/>
    <property type="molecule type" value="Genomic_DNA"/>
</dbReference>
<keyword evidence="4" id="KW-0378">Hydrolase</keyword>
<dbReference type="InterPro" id="IPR000086">
    <property type="entry name" value="NUDIX_hydrolase_dom"/>
</dbReference>
<evidence type="ECO:0000313" key="7">
    <source>
        <dbReference type="EMBL" id="OHA14130.1"/>
    </source>
</evidence>
<reference evidence="7 8" key="1">
    <citation type="journal article" date="2016" name="Nat. Commun.">
        <title>Thousands of microbial genomes shed light on interconnected biogeochemical processes in an aquifer system.</title>
        <authorList>
            <person name="Anantharaman K."/>
            <person name="Brown C.T."/>
            <person name="Hug L.A."/>
            <person name="Sharon I."/>
            <person name="Castelle C.J."/>
            <person name="Probst A.J."/>
            <person name="Thomas B.C."/>
            <person name="Singh A."/>
            <person name="Wilkins M.J."/>
            <person name="Karaoz U."/>
            <person name="Brodie E.L."/>
            <person name="Williams K.H."/>
            <person name="Hubbard S.S."/>
            <person name="Banfield J.F."/>
        </authorList>
    </citation>
    <scope>NUCLEOTIDE SEQUENCE [LARGE SCALE GENOMIC DNA]</scope>
</reference>
<dbReference type="InterPro" id="IPR003565">
    <property type="entry name" value="Tetra_PHTase"/>
</dbReference>
<evidence type="ECO:0000256" key="3">
    <source>
        <dbReference type="ARBA" id="ARBA00022741"/>
    </source>
</evidence>
<dbReference type="Gene3D" id="3.90.79.10">
    <property type="entry name" value="Nucleoside Triphosphate Pyrophosphohydrolase"/>
    <property type="match status" value="1"/>
</dbReference>
<dbReference type="GO" id="GO:0000166">
    <property type="term" value="F:nucleotide binding"/>
    <property type="evidence" value="ECO:0007669"/>
    <property type="project" value="UniProtKB-KW"/>
</dbReference>
<accession>A0A1G2LR67</accession>
<dbReference type="PROSITE" id="PS51462">
    <property type="entry name" value="NUDIX"/>
    <property type="match status" value="1"/>
</dbReference>
<dbReference type="Proteomes" id="UP000177171">
    <property type="component" value="Unassembled WGS sequence"/>
</dbReference>
<keyword evidence="3" id="KW-0547">Nucleotide-binding</keyword>
<dbReference type="InterPro" id="IPR015797">
    <property type="entry name" value="NUDIX_hydrolase-like_dom_sf"/>
</dbReference>
<dbReference type="Pfam" id="PF00293">
    <property type="entry name" value="NUDIX"/>
    <property type="match status" value="1"/>
</dbReference>
<dbReference type="PANTHER" id="PTHR21340">
    <property type="entry name" value="DIADENOSINE 5,5-P1,P4-TETRAPHOSPHATE PYROPHOSPHOHYDROLASE MUTT"/>
    <property type="match status" value="1"/>
</dbReference>
<dbReference type="PANTHER" id="PTHR21340:SF0">
    <property type="entry name" value="BIS(5'-NUCLEOSYL)-TETRAPHOSPHATASE [ASYMMETRICAL]"/>
    <property type="match status" value="1"/>
</dbReference>
<feature type="domain" description="Nudix hydrolase" evidence="6">
    <location>
        <begin position="2"/>
        <end position="138"/>
    </location>
</feature>
<evidence type="ECO:0000256" key="2">
    <source>
        <dbReference type="ARBA" id="ARBA00018911"/>
    </source>
</evidence>